<sequence length="189" mass="21782">MGTHGSRLKPETVADLTKQTAFTEQEIQQWYQDFIKDWPKGFLNLDEFEQMYVGFFPKGDASKFARHVFRAFDLNGDGHVDFREFLCGFSATLRGTVVQKLKWAFSIYDIDKNGFISKSEMKDIVSAIHKISGTLSENGSDQAIQQKIDQVFQQMDENHDERISLQEFINSASTDRSLINMLELDYDTK</sequence>
<dbReference type="InterPro" id="IPR018247">
    <property type="entry name" value="EF_Hand_1_Ca_BS"/>
</dbReference>
<dbReference type="PANTHER" id="PTHR23055:SF178">
    <property type="entry name" value="NEUROCALCIN HOMOLOG"/>
    <property type="match status" value="1"/>
</dbReference>
<keyword evidence="4" id="KW-0677">Repeat</keyword>
<dbReference type="Proteomes" id="UP000694844">
    <property type="component" value="Chromosome 2"/>
</dbReference>
<comment type="similarity">
    <text evidence="1">Belongs to the recoverin family.</text>
</comment>
<keyword evidence="2" id="KW-0519">Myristate</keyword>
<dbReference type="GeneID" id="111122341"/>
<name>A0A8B8CX12_CRAVI</name>
<dbReference type="CDD" id="cd00051">
    <property type="entry name" value="EFh"/>
    <property type="match status" value="2"/>
</dbReference>
<dbReference type="PROSITE" id="PS50222">
    <property type="entry name" value="EF_HAND_2"/>
    <property type="match status" value="3"/>
</dbReference>
<protein>
    <submittedName>
        <fullName evidence="9">Neurocalcin homolog</fullName>
    </submittedName>
</protein>
<keyword evidence="3" id="KW-0479">Metal-binding</keyword>
<reference evidence="9" key="1">
    <citation type="submission" date="2025-08" db="UniProtKB">
        <authorList>
            <consortium name="RefSeq"/>
        </authorList>
    </citation>
    <scope>IDENTIFICATION</scope>
    <source>
        <tissue evidence="9">Whole sample</tissue>
    </source>
</reference>
<evidence type="ECO:0000313" key="8">
    <source>
        <dbReference type="Proteomes" id="UP000694844"/>
    </source>
</evidence>
<dbReference type="PANTHER" id="PTHR23055">
    <property type="entry name" value="CALCIUM BINDING PROTEINS"/>
    <property type="match status" value="1"/>
</dbReference>
<dbReference type="AlphaFoldDB" id="A0A8B8CX12"/>
<evidence type="ECO:0000256" key="5">
    <source>
        <dbReference type="ARBA" id="ARBA00022837"/>
    </source>
</evidence>
<keyword evidence="8" id="KW-1185">Reference proteome</keyword>
<keyword evidence="5" id="KW-0106">Calcium</keyword>
<evidence type="ECO:0000256" key="1">
    <source>
        <dbReference type="ARBA" id="ARBA00006049"/>
    </source>
</evidence>
<dbReference type="FunFam" id="1.10.238.10:FF:000009">
    <property type="entry name" value="Visinin-like protein 1"/>
    <property type="match status" value="1"/>
</dbReference>
<evidence type="ECO:0000256" key="4">
    <source>
        <dbReference type="ARBA" id="ARBA00022737"/>
    </source>
</evidence>
<dbReference type="PROSITE" id="PS00018">
    <property type="entry name" value="EF_HAND_1"/>
    <property type="match status" value="2"/>
</dbReference>
<evidence type="ECO:0000256" key="3">
    <source>
        <dbReference type="ARBA" id="ARBA00022723"/>
    </source>
</evidence>
<dbReference type="KEGG" id="cvn:111122341"/>
<evidence type="ECO:0000256" key="2">
    <source>
        <dbReference type="ARBA" id="ARBA00022707"/>
    </source>
</evidence>
<dbReference type="SMART" id="SM00054">
    <property type="entry name" value="EFh"/>
    <property type="match status" value="3"/>
</dbReference>
<organism evidence="8 9">
    <name type="scientific">Crassostrea virginica</name>
    <name type="common">Eastern oyster</name>
    <dbReference type="NCBI Taxonomy" id="6565"/>
    <lineage>
        <taxon>Eukaryota</taxon>
        <taxon>Metazoa</taxon>
        <taxon>Spiralia</taxon>
        <taxon>Lophotrochozoa</taxon>
        <taxon>Mollusca</taxon>
        <taxon>Bivalvia</taxon>
        <taxon>Autobranchia</taxon>
        <taxon>Pteriomorphia</taxon>
        <taxon>Ostreida</taxon>
        <taxon>Ostreoidea</taxon>
        <taxon>Ostreidae</taxon>
        <taxon>Crassostrea</taxon>
    </lineage>
</organism>
<dbReference type="InterPro" id="IPR002048">
    <property type="entry name" value="EF_hand_dom"/>
</dbReference>
<feature type="domain" description="EF-hand" evidence="7">
    <location>
        <begin position="143"/>
        <end position="178"/>
    </location>
</feature>
<dbReference type="RefSeq" id="XP_022319774.1">
    <property type="nucleotide sequence ID" value="XM_022464066.1"/>
</dbReference>
<evidence type="ECO:0000259" key="7">
    <source>
        <dbReference type="PROSITE" id="PS50222"/>
    </source>
</evidence>
<feature type="domain" description="EF-hand" evidence="7">
    <location>
        <begin position="96"/>
        <end position="131"/>
    </location>
</feature>
<dbReference type="Pfam" id="PF13499">
    <property type="entry name" value="EF-hand_7"/>
    <property type="match status" value="1"/>
</dbReference>
<proteinExistence type="inferred from homology"/>
<feature type="domain" description="EF-hand" evidence="7">
    <location>
        <begin position="60"/>
        <end position="95"/>
    </location>
</feature>
<dbReference type="PRINTS" id="PR00450">
    <property type="entry name" value="RECOVERIN"/>
</dbReference>
<evidence type="ECO:0000256" key="6">
    <source>
        <dbReference type="ARBA" id="ARBA00023288"/>
    </source>
</evidence>
<dbReference type="SUPFAM" id="SSF47473">
    <property type="entry name" value="EF-hand"/>
    <property type="match status" value="1"/>
</dbReference>
<dbReference type="GO" id="GO:0005509">
    <property type="term" value="F:calcium ion binding"/>
    <property type="evidence" value="ECO:0007669"/>
    <property type="project" value="InterPro"/>
</dbReference>
<dbReference type="InterPro" id="IPR011992">
    <property type="entry name" value="EF-hand-dom_pair"/>
</dbReference>
<gene>
    <name evidence="9" type="primary">LOC111122341</name>
</gene>
<dbReference type="InterPro" id="IPR028846">
    <property type="entry name" value="Recoverin"/>
</dbReference>
<keyword evidence="6" id="KW-0449">Lipoprotein</keyword>
<accession>A0A8B8CX12</accession>
<dbReference type="OrthoDB" id="191686at2759"/>
<evidence type="ECO:0000313" key="9">
    <source>
        <dbReference type="RefSeq" id="XP_022319774.1"/>
    </source>
</evidence>
<dbReference type="Gene3D" id="1.10.238.10">
    <property type="entry name" value="EF-hand"/>
    <property type="match status" value="1"/>
</dbReference>
<dbReference type="Pfam" id="PF00036">
    <property type="entry name" value="EF-hand_1"/>
    <property type="match status" value="1"/>
</dbReference>